<sequence>MVKAKAAAKQLEQQLKNTVNPTAKLKKQVSDAYKQANKMAQAQEQQRKKLNQLRQSLRQGGFDTAKFKASQQKLKEKIDQSTAAINKQNAAMKKLQQRQVQKQRYNNRIQSLKAGSEQFASLGQRSMIHGAAILGTGYAAGRGVIGMAKTAAQFEQFQTVLETTEGSKEKAKQSMDWISDFATKTPYELNEVTESFVRLRAYGMDPTNGLLKTLGDTSSAMGKPIMQAVEAIADAITGENERLKEFGIKGNAIKGTNFIEYEYTDRNGKQRTARVDKRNRKQIEETLKKIWNEKYADAMEKQSKTLIGIWSNLQDQWVRFQNMIMQSGAFDVLKGKLKNVLDTIDEMAKNGELEKWANDIGQAISTVVEGLWEAIVIIAKTAKQLGQWIVQNKDLAVSIIKWGVALGGALTGMGALSLLFSYTLYPVARLVLGFAHLTKKSFDFVGSLKEVDSGVLRTTKNLSSVKGWKNVGKGIGSMFKNILMDIKNLSFGINSVKNLFRFAFVPLRFLFAPIVSAISFLLSPIGLLVAALVGAGVLIYRNWEKVRAFFGGFWEGLKSGLAPVIEKFKPLGDLFGVVVGWIEKAVKWFTDLLSPVQSTSEDLESANRLR</sequence>
<gene>
    <name evidence="4" type="ORF">M5S25_00785</name>
</gene>
<dbReference type="InterPro" id="IPR053058">
    <property type="entry name" value="Mulikevirus_tape_measure"/>
</dbReference>
<keyword evidence="5" id="KW-1185">Reference proteome</keyword>
<dbReference type="InterPro" id="IPR013491">
    <property type="entry name" value="Tape_meas_N"/>
</dbReference>
<name>A0ABU7QMC8_AVIPA</name>
<feature type="domain" description="Tape measure protein N-terminal" evidence="3">
    <location>
        <begin position="147"/>
        <end position="325"/>
    </location>
</feature>
<keyword evidence="2" id="KW-1133">Transmembrane helix</keyword>
<dbReference type="Proteomes" id="UP001352533">
    <property type="component" value="Unassembled WGS sequence"/>
</dbReference>
<dbReference type="Pfam" id="PF20155">
    <property type="entry name" value="TMP_3"/>
    <property type="match status" value="1"/>
</dbReference>
<protein>
    <submittedName>
        <fullName evidence="4">Tape measure protein</fullName>
    </submittedName>
</protein>
<organism evidence="4 5">
    <name type="scientific">Avibacterium paragallinarum</name>
    <name type="common">Haemophilus gallinarum</name>
    <dbReference type="NCBI Taxonomy" id="728"/>
    <lineage>
        <taxon>Bacteria</taxon>
        <taxon>Pseudomonadati</taxon>
        <taxon>Pseudomonadota</taxon>
        <taxon>Gammaproteobacteria</taxon>
        <taxon>Pasteurellales</taxon>
        <taxon>Pasteurellaceae</taxon>
        <taxon>Avibacterium</taxon>
    </lineage>
</organism>
<dbReference type="PANTHER" id="PTHR38812:SF2">
    <property type="entry name" value="MU-LIKE PROPHAGE FLUMU PROTEIN GP42"/>
    <property type="match status" value="1"/>
</dbReference>
<evidence type="ECO:0000256" key="2">
    <source>
        <dbReference type="SAM" id="Phobius"/>
    </source>
</evidence>
<dbReference type="PANTHER" id="PTHR38812">
    <property type="entry name" value="MU-LIKE PROPHAGE FLUMU PROTEIN GP42"/>
    <property type="match status" value="1"/>
</dbReference>
<keyword evidence="2" id="KW-0812">Transmembrane</keyword>
<evidence type="ECO:0000313" key="4">
    <source>
        <dbReference type="EMBL" id="MEE6111752.1"/>
    </source>
</evidence>
<evidence type="ECO:0000313" key="5">
    <source>
        <dbReference type="Proteomes" id="UP001352533"/>
    </source>
</evidence>
<dbReference type="RefSeq" id="WP_194750161.1">
    <property type="nucleotide sequence ID" value="NZ_JACEWB010000001.1"/>
</dbReference>
<keyword evidence="2" id="KW-0472">Membrane</keyword>
<feature type="transmembrane region" description="Helical" evidence="2">
    <location>
        <begin position="509"/>
        <end position="540"/>
    </location>
</feature>
<evidence type="ECO:0000259" key="3">
    <source>
        <dbReference type="Pfam" id="PF20155"/>
    </source>
</evidence>
<accession>A0ABU7QMC8</accession>
<comment type="caution">
    <text evidence="4">The sequence shown here is derived from an EMBL/GenBank/DDBJ whole genome shotgun (WGS) entry which is preliminary data.</text>
</comment>
<proteinExistence type="predicted"/>
<feature type="coiled-coil region" evidence="1">
    <location>
        <begin position="26"/>
        <end position="98"/>
    </location>
</feature>
<evidence type="ECO:0000256" key="1">
    <source>
        <dbReference type="SAM" id="Coils"/>
    </source>
</evidence>
<dbReference type="EMBL" id="JAMDKS010000001">
    <property type="protein sequence ID" value="MEE6111752.1"/>
    <property type="molecule type" value="Genomic_DNA"/>
</dbReference>
<feature type="transmembrane region" description="Helical" evidence="2">
    <location>
        <begin position="402"/>
        <end position="425"/>
    </location>
</feature>
<keyword evidence="1" id="KW-0175">Coiled coil</keyword>
<reference evidence="4 5" key="1">
    <citation type="journal article" date="2022" name="Front. Microbiol.">
        <title>Commensal bacteria contribute to the growth of multidrug-resistant Avibacterium paragallinarum in chickens.</title>
        <authorList>
            <person name="Zhu J."/>
            <person name="Chen Y."/>
            <person name="Wu Y."/>
            <person name="Wang Y."/>
            <person name="Zhu K."/>
        </authorList>
    </citation>
    <scope>NUCLEOTIDE SEQUENCE [LARGE SCALE GENOMIC DNA]</scope>
    <source>
        <strain evidence="4 5">AV12</strain>
    </source>
</reference>